<dbReference type="PANTHER" id="PTHR22916">
    <property type="entry name" value="GLYCOSYLTRANSFERASE"/>
    <property type="match status" value="1"/>
</dbReference>
<proteinExistence type="predicted"/>
<dbReference type="PANTHER" id="PTHR22916:SF3">
    <property type="entry name" value="UDP-GLCNAC:BETAGAL BETA-1,3-N-ACETYLGLUCOSAMINYLTRANSFERASE-LIKE PROTEIN 1"/>
    <property type="match status" value="1"/>
</dbReference>
<keyword evidence="3" id="KW-1185">Reference proteome</keyword>
<dbReference type="InterPro" id="IPR001173">
    <property type="entry name" value="Glyco_trans_2-like"/>
</dbReference>
<dbReference type="SUPFAM" id="SSF53448">
    <property type="entry name" value="Nucleotide-diphospho-sugar transferases"/>
    <property type="match status" value="1"/>
</dbReference>
<dbReference type="Gene3D" id="3.90.550.10">
    <property type="entry name" value="Spore Coat Polysaccharide Biosynthesis Protein SpsA, Chain A"/>
    <property type="match status" value="1"/>
</dbReference>
<comment type="caution">
    <text evidence="2">The sequence shown here is derived from an EMBL/GenBank/DDBJ whole genome shotgun (WGS) entry which is preliminary data.</text>
</comment>
<dbReference type="CDD" id="cd00761">
    <property type="entry name" value="Glyco_tranf_GTA_type"/>
    <property type="match status" value="1"/>
</dbReference>
<dbReference type="Proteomes" id="UP000543598">
    <property type="component" value="Unassembled WGS sequence"/>
</dbReference>
<dbReference type="InterPro" id="IPR029044">
    <property type="entry name" value="Nucleotide-diphossugar_trans"/>
</dbReference>
<organism evidence="2 3">
    <name type="scientific">Microbacterium ulmi</name>
    <dbReference type="NCBI Taxonomy" id="179095"/>
    <lineage>
        <taxon>Bacteria</taxon>
        <taxon>Bacillati</taxon>
        <taxon>Actinomycetota</taxon>
        <taxon>Actinomycetes</taxon>
        <taxon>Micrococcales</taxon>
        <taxon>Microbacteriaceae</taxon>
        <taxon>Microbacterium</taxon>
    </lineage>
</organism>
<name>A0A7Y2PZC3_9MICO</name>
<accession>A0A7Y2PZC3</accession>
<evidence type="ECO:0000313" key="3">
    <source>
        <dbReference type="Proteomes" id="UP000543598"/>
    </source>
</evidence>
<dbReference type="RefSeq" id="WP_167038550.1">
    <property type="nucleotide sequence ID" value="NZ_BAAANA010000001.1"/>
</dbReference>
<dbReference type="Pfam" id="PF00535">
    <property type="entry name" value="Glycos_transf_2"/>
    <property type="match status" value="1"/>
</dbReference>
<dbReference type="EMBL" id="JABEMB010000014">
    <property type="protein sequence ID" value="NNH04301.1"/>
    <property type="molecule type" value="Genomic_DNA"/>
</dbReference>
<dbReference type="AlphaFoldDB" id="A0A7Y2PZC3"/>
<protein>
    <submittedName>
        <fullName evidence="2">Glycosyltransferase</fullName>
    </submittedName>
</protein>
<feature type="domain" description="Glycosyltransferase 2-like" evidence="1">
    <location>
        <begin position="6"/>
        <end position="134"/>
    </location>
</feature>
<keyword evidence="2" id="KW-0808">Transferase</keyword>
<sequence length="328" mass="36720">MGVEFSFIVPVYGVESYLRQCVDSILGQSFRDVEVILVDDGSPDGSWAICDEYAAADPRVRVIHQMNAGAAAARNVAMGFASGEFVIFVDGDDFLLGHGVLHCVHEALSELHPDVLVVGHEKYWDGDPVLVQHHAAQRRTHDLAWMMRHDVYLNAPWDKVARRSLLVDSGIQFPEDLRTSDDAVWSSELLLATDRIVHTPIKFYGYRQRLGSITASSSASKLADLQTIFDQAAERLGSCNYPARRKAYGAYFARFLAFLMAATSHDATTQNLEFLAKHLYLLPYACSRRARMTRAAVLTVGLRQTVRMTARAQRFIHRRRSSAGAEMR</sequence>
<reference evidence="2 3" key="1">
    <citation type="submission" date="2020-05" db="EMBL/GenBank/DDBJ databases">
        <title>MicrobeNet Type strains.</title>
        <authorList>
            <person name="Nicholson A.C."/>
        </authorList>
    </citation>
    <scope>NUCLEOTIDE SEQUENCE [LARGE SCALE GENOMIC DNA]</scope>
    <source>
        <strain evidence="2 3">JCM 14282</strain>
    </source>
</reference>
<evidence type="ECO:0000313" key="2">
    <source>
        <dbReference type="EMBL" id="NNH04301.1"/>
    </source>
</evidence>
<dbReference type="GO" id="GO:0016758">
    <property type="term" value="F:hexosyltransferase activity"/>
    <property type="evidence" value="ECO:0007669"/>
    <property type="project" value="UniProtKB-ARBA"/>
</dbReference>
<evidence type="ECO:0000259" key="1">
    <source>
        <dbReference type="Pfam" id="PF00535"/>
    </source>
</evidence>
<gene>
    <name evidence="2" type="ORF">HLA99_10615</name>
</gene>